<name>A0A834XAX5_9FABA</name>
<evidence type="ECO:0000313" key="3">
    <source>
        <dbReference type="Proteomes" id="UP000634136"/>
    </source>
</evidence>
<feature type="region of interest" description="Disordered" evidence="1">
    <location>
        <begin position="1"/>
        <end position="101"/>
    </location>
</feature>
<evidence type="ECO:0000256" key="1">
    <source>
        <dbReference type="SAM" id="MobiDB-lite"/>
    </source>
</evidence>
<dbReference type="Proteomes" id="UP000634136">
    <property type="component" value="Unassembled WGS sequence"/>
</dbReference>
<feature type="compositionally biased region" description="Polar residues" evidence="1">
    <location>
        <begin position="1"/>
        <end position="11"/>
    </location>
</feature>
<proteinExistence type="predicted"/>
<accession>A0A834XAX5</accession>
<dbReference type="AlphaFoldDB" id="A0A834XAX5"/>
<keyword evidence="3" id="KW-1185">Reference proteome</keyword>
<feature type="compositionally biased region" description="Low complexity" evidence="1">
    <location>
        <begin position="38"/>
        <end position="50"/>
    </location>
</feature>
<dbReference type="EMBL" id="JAAIUW010000002">
    <property type="protein sequence ID" value="KAF7841584.1"/>
    <property type="molecule type" value="Genomic_DNA"/>
</dbReference>
<protein>
    <submittedName>
        <fullName evidence="2">Uncharacterized protein</fullName>
    </submittedName>
</protein>
<feature type="compositionally biased region" description="Polar residues" evidence="1">
    <location>
        <begin position="27"/>
        <end position="36"/>
    </location>
</feature>
<comment type="caution">
    <text evidence="2">The sequence shown here is derived from an EMBL/GenBank/DDBJ whole genome shotgun (WGS) entry which is preliminary data.</text>
</comment>
<gene>
    <name evidence="2" type="ORF">G2W53_003882</name>
</gene>
<sequence length="101" mass="10295">MTKMGNKTSATVAKGKSTISKLGRPQSAPSDGSTSIGALPSRRADAASSPRSEDTANVATGPWPSPTVRDSTKQVGEASTGPLKLMESPRDLTALRAGANN</sequence>
<organism evidence="2 3">
    <name type="scientific">Senna tora</name>
    <dbReference type="NCBI Taxonomy" id="362788"/>
    <lineage>
        <taxon>Eukaryota</taxon>
        <taxon>Viridiplantae</taxon>
        <taxon>Streptophyta</taxon>
        <taxon>Embryophyta</taxon>
        <taxon>Tracheophyta</taxon>
        <taxon>Spermatophyta</taxon>
        <taxon>Magnoliopsida</taxon>
        <taxon>eudicotyledons</taxon>
        <taxon>Gunneridae</taxon>
        <taxon>Pentapetalae</taxon>
        <taxon>rosids</taxon>
        <taxon>fabids</taxon>
        <taxon>Fabales</taxon>
        <taxon>Fabaceae</taxon>
        <taxon>Caesalpinioideae</taxon>
        <taxon>Cassia clade</taxon>
        <taxon>Senna</taxon>
    </lineage>
</organism>
<reference evidence="2" key="1">
    <citation type="submission" date="2020-09" db="EMBL/GenBank/DDBJ databases">
        <title>Genome-Enabled Discovery of Anthraquinone Biosynthesis in Senna tora.</title>
        <authorList>
            <person name="Kang S.-H."/>
            <person name="Pandey R.P."/>
            <person name="Lee C.-M."/>
            <person name="Sim J.-S."/>
            <person name="Jeong J.-T."/>
            <person name="Choi B.-S."/>
            <person name="Jung M."/>
            <person name="Ginzburg D."/>
            <person name="Zhao K."/>
            <person name="Won S.Y."/>
            <person name="Oh T.-J."/>
            <person name="Yu Y."/>
            <person name="Kim N.-H."/>
            <person name="Lee O.R."/>
            <person name="Lee T.-H."/>
            <person name="Bashyal P."/>
            <person name="Kim T.-S."/>
            <person name="Lee W.-H."/>
            <person name="Kawkins C."/>
            <person name="Kim C.-K."/>
            <person name="Kim J.S."/>
            <person name="Ahn B.O."/>
            <person name="Rhee S.Y."/>
            <person name="Sohng J.K."/>
        </authorList>
    </citation>
    <scope>NUCLEOTIDE SEQUENCE</scope>
    <source>
        <tissue evidence="2">Leaf</tissue>
    </source>
</reference>
<evidence type="ECO:0000313" key="2">
    <source>
        <dbReference type="EMBL" id="KAF7841584.1"/>
    </source>
</evidence>